<feature type="transmembrane region" description="Helical" evidence="13">
    <location>
        <begin position="215"/>
        <end position="237"/>
    </location>
</feature>
<evidence type="ECO:0000256" key="3">
    <source>
        <dbReference type="ARBA" id="ARBA00022448"/>
    </source>
</evidence>
<evidence type="ECO:0000256" key="13">
    <source>
        <dbReference type="RuleBase" id="RU361114"/>
    </source>
</evidence>
<dbReference type="InterPro" id="IPR006990">
    <property type="entry name" value="Tweety"/>
</dbReference>
<proteinExistence type="inferred from homology"/>
<gene>
    <name evidence="15" type="primary">WBGene00109134</name>
</gene>
<dbReference type="OrthoDB" id="187568at2759"/>
<evidence type="ECO:0000313" key="15">
    <source>
        <dbReference type="EnsemblMetazoa" id="PPA19580.1"/>
    </source>
</evidence>
<feature type="compositionally biased region" description="Basic and acidic residues" evidence="14">
    <location>
        <begin position="590"/>
        <end position="604"/>
    </location>
</feature>
<keyword evidence="5 13" id="KW-0812">Transmembrane</keyword>
<dbReference type="GO" id="GO:0005229">
    <property type="term" value="F:intracellularly calcium-gated chloride channel activity"/>
    <property type="evidence" value="ECO:0000318"/>
    <property type="project" value="GO_Central"/>
</dbReference>
<dbReference type="GO" id="GO:0072320">
    <property type="term" value="F:volume-sensitive chloride channel activity"/>
    <property type="evidence" value="ECO:0000318"/>
    <property type="project" value="GO_Central"/>
</dbReference>
<feature type="transmembrane region" description="Helical" evidence="13">
    <location>
        <begin position="83"/>
        <end position="103"/>
    </location>
</feature>
<keyword evidence="4" id="KW-1003">Cell membrane</keyword>
<keyword evidence="12 13" id="KW-0407">Ion channel</keyword>
<keyword evidence="9 13" id="KW-0869">Chloride channel</keyword>
<evidence type="ECO:0000256" key="4">
    <source>
        <dbReference type="ARBA" id="ARBA00022475"/>
    </source>
</evidence>
<keyword evidence="11 13" id="KW-0868">Chloride</keyword>
<dbReference type="EnsemblMetazoa" id="PPA19580.1">
    <property type="protein sequence ID" value="PPA19580.1"/>
    <property type="gene ID" value="WBGene00109134"/>
</dbReference>
<evidence type="ECO:0000256" key="6">
    <source>
        <dbReference type="ARBA" id="ARBA00022989"/>
    </source>
</evidence>
<feature type="region of interest" description="Disordered" evidence="14">
    <location>
        <begin position="547"/>
        <end position="604"/>
    </location>
</feature>
<feature type="transmembrane region" description="Helical" evidence="13">
    <location>
        <begin position="392"/>
        <end position="417"/>
    </location>
</feature>
<keyword evidence="10" id="KW-0325">Glycoprotein</keyword>
<evidence type="ECO:0000313" key="16">
    <source>
        <dbReference type="Proteomes" id="UP000005239"/>
    </source>
</evidence>
<feature type="compositionally biased region" description="Low complexity" evidence="14">
    <location>
        <begin position="555"/>
        <end position="569"/>
    </location>
</feature>
<dbReference type="PANTHER" id="PTHR12424:SF8">
    <property type="entry name" value="PROTEIN TWEETY"/>
    <property type="match status" value="1"/>
</dbReference>
<dbReference type="PANTHER" id="PTHR12424">
    <property type="entry name" value="TWEETY-RELATED"/>
    <property type="match status" value="1"/>
</dbReference>
<evidence type="ECO:0000256" key="12">
    <source>
        <dbReference type="ARBA" id="ARBA00023303"/>
    </source>
</evidence>
<evidence type="ECO:0000256" key="8">
    <source>
        <dbReference type="ARBA" id="ARBA00023136"/>
    </source>
</evidence>
<name>A0A2A6BJL5_PRIPA</name>
<dbReference type="AlphaFoldDB" id="A0A2A6BJL5"/>
<feature type="transmembrane region" description="Helical" evidence="13">
    <location>
        <begin position="249"/>
        <end position="273"/>
    </location>
</feature>
<comment type="function">
    <text evidence="13">Probable chloride channel.</text>
</comment>
<keyword evidence="16" id="KW-1185">Reference proteome</keyword>
<organism evidence="15 16">
    <name type="scientific">Pristionchus pacificus</name>
    <name type="common">Parasitic nematode worm</name>
    <dbReference type="NCBI Taxonomy" id="54126"/>
    <lineage>
        <taxon>Eukaryota</taxon>
        <taxon>Metazoa</taxon>
        <taxon>Ecdysozoa</taxon>
        <taxon>Nematoda</taxon>
        <taxon>Chromadorea</taxon>
        <taxon>Rhabditida</taxon>
        <taxon>Rhabditina</taxon>
        <taxon>Diplogasteromorpha</taxon>
        <taxon>Diplogasteroidea</taxon>
        <taxon>Neodiplogasteridae</taxon>
        <taxon>Pristionchus</taxon>
    </lineage>
</organism>
<accession>A0A2A6BJL5</accession>
<feature type="transmembrane region" description="Helical" evidence="13">
    <location>
        <begin position="38"/>
        <end position="62"/>
    </location>
</feature>
<protein>
    <recommendedName>
        <fullName evidence="13">Protein tweety homolog</fullName>
    </recommendedName>
</protein>
<evidence type="ECO:0000256" key="9">
    <source>
        <dbReference type="ARBA" id="ARBA00023173"/>
    </source>
</evidence>
<evidence type="ECO:0000256" key="5">
    <source>
        <dbReference type="ARBA" id="ARBA00022692"/>
    </source>
</evidence>
<evidence type="ECO:0000256" key="14">
    <source>
        <dbReference type="SAM" id="MobiDB-lite"/>
    </source>
</evidence>
<evidence type="ECO:0000256" key="11">
    <source>
        <dbReference type="ARBA" id="ARBA00023214"/>
    </source>
</evidence>
<keyword evidence="3 13" id="KW-0813">Transport</keyword>
<keyword evidence="8 13" id="KW-0472">Membrane</keyword>
<dbReference type="GO" id="GO:0005886">
    <property type="term" value="C:plasma membrane"/>
    <property type="evidence" value="ECO:0000318"/>
    <property type="project" value="GO_Central"/>
</dbReference>
<comment type="subcellular location">
    <subcellularLocation>
        <location evidence="1 13">Cell membrane</location>
        <topology evidence="1 13">Multi-pass membrane protein</topology>
    </subcellularLocation>
</comment>
<evidence type="ECO:0000256" key="7">
    <source>
        <dbReference type="ARBA" id="ARBA00023065"/>
    </source>
</evidence>
<sequence>MIQFIINTLHAIPHFNFHFQRIKPTFVLNIESEYTQSLALICGLVLSISLLLLLTIIITWVCQCCARTDTTVKPRRKVKRLSVILFILSVFCFFFLGFCLFGNDRINRGVQSSIVSLNDVNNQIKIGIATGGQLTEISRNASTHIKNLEHIVLEKSKKPGTNQTLISEIDTLLTSLSDSIDSVLKRLDTLKKDFGNQSVLEKTKNLAELIEFERWLLLVILLSIMLCVLFAGVISFCRQSKKGAVGFSGVGILIFIVCWALLAVVLPLAVALADFCGQGGDFLADTVSQPVLKSLAFYSECDPRPTHDNLPPHLGISNMSDELSNMQGVKTKLDSLMDTAFNQSEEVQKASSFLLDDGTRSLKMIGALENSFACYAYKDDLRVMKEGICGQAVVGSAVLTLCLILLALFMFTLLLIVSKSWNLFTRLRVGLRANGVSIISPRSMGNDDSLVSPSTIERQYTSLSKKIPTAIDVVVEALSLWKRSALEHAIVEQMAYQRQLANAKYRVLCGVCGNDYVEVDEDDPFFPRNAADTNIPVDIYGTHMYNPRTRERTEPSTGTTTATANGGETDPLWSRAPVAGNSSGTAVRAPYDDRYNDYNDHYNV</sequence>
<dbReference type="GO" id="GO:0034707">
    <property type="term" value="C:chloride channel complex"/>
    <property type="evidence" value="ECO:0007669"/>
    <property type="project" value="UniProtKB-UniRule"/>
</dbReference>
<dbReference type="Pfam" id="PF04906">
    <property type="entry name" value="Tweety"/>
    <property type="match status" value="1"/>
</dbReference>
<accession>A0A8R1YI72</accession>
<evidence type="ECO:0000256" key="10">
    <source>
        <dbReference type="ARBA" id="ARBA00023180"/>
    </source>
</evidence>
<reference evidence="15" key="2">
    <citation type="submission" date="2022-06" db="UniProtKB">
        <authorList>
            <consortium name="EnsemblMetazoa"/>
        </authorList>
    </citation>
    <scope>IDENTIFICATION</scope>
    <source>
        <strain evidence="15">PS312</strain>
    </source>
</reference>
<dbReference type="Proteomes" id="UP000005239">
    <property type="component" value="Unassembled WGS sequence"/>
</dbReference>
<comment type="similarity">
    <text evidence="2 13">Belongs to the tweety family.</text>
</comment>
<evidence type="ECO:0000256" key="2">
    <source>
        <dbReference type="ARBA" id="ARBA00009849"/>
    </source>
</evidence>
<keyword evidence="7 13" id="KW-0406">Ion transport</keyword>
<evidence type="ECO:0000256" key="1">
    <source>
        <dbReference type="ARBA" id="ARBA00004651"/>
    </source>
</evidence>
<keyword evidence="6 13" id="KW-1133">Transmembrane helix</keyword>
<reference evidence="16" key="1">
    <citation type="journal article" date="2008" name="Nat. Genet.">
        <title>The Pristionchus pacificus genome provides a unique perspective on nematode lifestyle and parasitism.</title>
        <authorList>
            <person name="Dieterich C."/>
            <person name="Clifton S.W."/>
            <person name="Schuster L.N."/>
            <person name="Chinwalla A."/>
            <person name="Delehaunty K."/>
            <person name="Dinkelacker I."/>
            <person name="Fulton L."/>
            <person name="Fulton R."/>
            <person name="Godfrey J."/>
            <person name="Minx P."/>
            <person name="Mitreva M."/>
            <person name="Roeseler W."/>
            <person name="Tian H."/>
            <person name="Witte H."/>
            <person name="Yang S.P."/>
            <person name="Wilson R.K."/>
            <person name="Sommer R.J."/>
        </authorList>
    </citation>
    <scope>NUCLEOTIDE SEQUENCE [LARGE SCALE GENOMIC DNA]</scope>
    <source>
        <strain evidence="16">PS312</strain>
    </source>
</reference>